<feature type="compositionally biased region" description="Low complexity" evidence="6">
    <location>
        <begin position="973"/>
        <end position="987"/>
    </location>
</feature>
<dbReference type="PROSITE" id="PS51498">
    <property type="entry name" value="MABP"/>
    <property type="match status" value="1"/>
</dbReference>
<feature type="domain" description="HTH myb-type" evidence="8">
    <location>
        <begin position="426"/>
        <end position="481"/>
    </location>
</feature>
<dbReference type="Gene3D" id="2.100.10.50">
    <property type="match status" value="2"/>
</dbReference>
<feature type="region of interest" description="Disordered" evidence="6">
    <location>
        <begin position="133"/>
        <end position="165"/>
    </location>
</feature>
<feature type="region of interest" description="Disordered" evidence="6">
    <location>
        <begin position="530"/>
        <end position="591"/>
    </location>
</feature>
<feature type="region of interest" description="Disordered" evidence="6">
    <location>
        <begin position="74"/>
        <end position="97"/>
    </location>
</feature>
<feature type="compositionally biased region" description="Low complexity" evidence="6">
    <location>
        <begin position="848"/>
        <end position="861"/>
    </location>
</feature>
<evidence type="ECO:0000256" key="2">
    <source>
        <dbReference type="ARBA" id="ARBA00023125"/>
    </source>
</evidence>
<organism evidence="10 11">
    <name type="scientific">Cyprinodon variegatus</name>
    <name type="common">Sheepshead minnow</name>
    <dbReference type="NCBI Taxonomy" id="28743"/>
    <lineage>
        <taxon>Eukaryota</taxon>
        <taxon>Metazoa</taxon>
        <taxon>Chordata</taxon>
        <taxon>Craniata</taxon>
        <taxon>Vertebrata</taxon>
        <taxon>Euteleostomi</taxon>
        <taxon>Actinopterygii</taxon>
        <taxon>Neopterygii</taxon>
        <taxon>Teleostei</taxon>
        <taxon>Neoteleostei</taxon>
        <taxon>Acanthomorphata</taxon>
        <taxon>Ovalentaria</taxon>
        <taxon>Atherinomorphae</taxon>
        <taxon>Cyprinodontiformes</taxon>
        <taxon>Cyprinodontidae</taxon>
        <taxon>Cyprinodon</taxon>
    </lineage>
</organism>
<dbReference type="SMART" id="SM00717">
    <property type="entry name" value="SANT"/>
    <property type="match status" value="5"/>
</dbReference>
<evidence type="ECO:0000259" key="8">
    <source>
        <dbReference type="PROSITE" id="PS51294"/>
    </source>
</evidence>
<dbReference type="SUPFAM" id="SSF46689">
    <property type="entry name" value="Homeodomain-like"/>
    <property type="match status" value="3"/>
</dbReference>
<evidence type="ECO:0000256" key="5">
    <source>
        <dbReference type="SAM" id="Coils"/>
    </source>
</evidence>
<evidence type="ECO:0000256" key="6">
    <source>
        <dbReference type="SAM" id="MobiDB-lite"/>
    </source>
</evidence>
<feature type="compositionally biased region" description="Pro residues" evidence="6">
    <location>
        <begin position="791"/>
        <end position="817"/>
    </location>
</feature>
<dbReference type="GO" id="GO:0000978">
    <property type="term" value="F:RNA polymerase II cis-regulatory region sequence-specific DNA binding"/>
    <property type="evidence" value="ECO:0007669"/>
    <property type="project" value="TreeGrafter"/>
</dbReference>
<dbReference type="Proteomes" id="UP000265020">
    <property type="component" value="Unassembled WGS sequence"/>
</dbReference>
<feature type="domain" description="HTH myb-type" evidence="8">
    <location>
        <begin position="482"/>
        <end position="533"/>
    </location>
</feature>
<dbReference type="PROSITE" id="PS50090">
    <property type="entry name" value="MYB_LIKE"/>
    <property type="match status" value="4"/>
</dbReference>
<reference evidence="10" key="1">
    <citation type="submission" date="2025-08" db="UniProtKB">
        <authorList>
            <consortium name="Ensembl"/>
        </authorList>
    </citation>
    <scope>IDENTIFICATION</scope>
</reference>
<dbReference type="PANTHER" id="PTHR46621">
    <property type="entry name" value="SNRNA-ACTIVATING PROTEIN COMPLEX SUBUNIT 4"/>
    <property type="match status" value="1"/>
</dbReference>
<feature type="compositionally biased region" description="Acidic residues" evidence="6">
    <location>
        <begin position="578"/>
        <end position="591"/>
    </location>
</feature>
<feature type="compositionally biased region" description="Acidic residues" evidence="6">
    <location>
        <begin position="37"/>
        <end position="48"/>
    </location>
</feature>
<feature type="domain" description="Myb-like" evidence="7">
    <location>
        <begin position="478"/>
        <end position="529"/>
    </location>
</feature>
<dbReference type="GO" id="GO:0005737">
    <property type="term" value="C:cytoplasm"/>
    <property type="evidence" value="ECO:0007669"/>
    <property type="project" value="UniProtKB-ARBA"/>
</dbReference>
<feature type="compositionally biased region" description="Basic and acidic residues" evidence="6">
    <location>
        <begin position="1032"/>
        <end position="1041"/>
    </location>
</feature>
<feature type="domain" description="Myb-like" evidence="7">
    <location>
        <begin position="318"/>
        <end position="370"/>
    </location>
</feature>
<dbReference type="GeneTree" id="ENSGT00940000160404"/>
<keyword evidence="4" id="KW-0539">Nucleus</keyword>
<dbReference type="Ensembl" id="ENSCVAT00000028684.1">
    <property type="protein sequence ID" value="ENSCVAP00000019492.1"/>
    <property type="gene ID" value="ENSCVAG00000022859.1"/>
</dbReference>
<feature type="compositionally biased region" description="Polar residues" evidence="6">
    <location>
        <begin position="993"/>
        <end position="1003"/>
    </location>
</feature>
<evidence type="ECO:0000259" key="9">
    <source>
        <dbReference type="PROSITE" id="PS51498"/>
    </source>
</evidence>
<evidence type="ECO:0000313" key="11">
    <source>
        <dbReference type="Proteomes" id="UP000265020"/>
    </source>
</evidence>
<dbReference type="GO" id="GO:0042796">
    <property type="term" value="P:snRNA transcription by RNA polymerase III"/>
    <property type="evidence" value="ECO:0007669"/>
    <property type="project" value="TreeGrafter"/>
</dbReference>
<evidence type="ECO:0000256" key="3">
    <source>
        <dbReference type="ARBA" id="ARBA00023163"/>
    </source>
</evidence>
<keyword evidence="11" id="KW-1185">Reference proteome</keyword>
<feature type="domain" description="MABP" evidence="9">
    <location>
        <begin position="1460"/>
        <end position="1606"/>
    </location>
</feature>
<dbReference type="InterPro" id="IPR051575">
    <property type="entry name" value="Myb-like_DNA-bd"/>
</dbReference>
<accession>A0A3Q2DK00</accession>
<dbReference type="InterPro" id="IPR023341">
    <property type="entry name" value="MABP"/>
</dbReference>
<evidence type="ECO:0000259" key="7">
    <source>
        <dbReference type="PROSITE" id="PS50090"/>
    </source>
</evidence>
<evidence type="ECO:0000256" key="1">
    <source>
        <dbReference type="ARBA" id="ARBA00023015"/>
    </source>
</evidence>
<feature type="compositionally biased region" description="Acidic residues" evidence="6">
    <location>
        <begin position="1370"/>
        <end position="1379"/>
    </location>
</feature>
<reference evidence="10" key="2">
    <citation type="submission" date="2025-09" db="UniProtKB">
        <authorList>
            <consortium name="Ensembl"/>
        </authorList>
    </citation>
    <scope>IDENTIFICATION</scope>
</reference>
<evidence type="ECO:0000256" key="4">
    <source>
        <dbReference type="ARBA" id="ARBA00023242"/>
    </source>
</evidence>
<feature type="region of interest" description="Disordered" evidence="6">
    <location>
        <begin position="1276"/>
        <end position="1306"/>
    </location>
</feature>
<dbReference type="GO" id="GO:0042795">
    <property type="term" value="P:snRNA transcription by RNA polymerase II"/>
    <property type="evidence" value="ECO:0007669"/>
    <property type="project" value="TreeGrafter"/>
</dbReference>
<dbReference type="GO" id="GO:0001006">
    <property type="term" value="F:RNA polymerase III type 3 promoter sequence-specific DNA binding"/>
    <property type="evidence" value="ECO:0007669"/>
    <property type="project" value="TreeGrafter"/>
</dbReference>
<protein>
    <submittedName>
        <fullName evidence="10">Small nuclear RNA activating complex polypeptide 4</fullName>
    </submittedName>
</protein>
<keyword evidence="5" id="KW-0175">Coiled coil</keyword>
<dbReference type="GO" id="GO:0019185">
    <property type="term" value="C:snRNA-activating protein complex"/>
    <property type="evidence" value="ECO:0007669"/>
    <property type="project" value="TreeGrafter"/>
</dbReference>
<feature type="region of interest" description="Disordered" evidence="6">
    <location>
        <begin position="911"/>
        <end position="930"/>
    </location>
</feature>
<feature type="region of interest" description="Disordered" evidence="6">
    <location>
        <begin position="845"/>
        <end position="885"/>
    </location>
</feature>
<dbReference type="CDD" id="cd00167">
    <property type="entry name" value="SANT"/>
    <property type="match status" value="5"/>
</dbReference>
<dbReference type="InterPro" id="IPR001005">
    <property type="entry name" value="SANT/Myb"/>
</dbReference>
<proteinExistence type="predicted"/>
<feature type="domain" description="HTH myb-type" evidence="8">
    <location>
        <begin position="318"/>
        <end position="374"/>
    </location>
</feature>
<dbReference type="InterPro" id="IPR017930">
    <property type="entry name" value="Myb_dom"/>
</dbReference>
<feature type="region of interest" description="Disordered" evidence="6">
    <location>
        <begin position="27"/>
        <end position="58"/>
    </location>
</feature>
<evidence type="ECO:0000313" key="10">
    <source>
        <dbReference type="Ensembl" id="ENSCVAP00000019492.1"/>
    </source>
</evidence>
<dbReference type="InterPro" id="IPR009057">
    <property type="entry name" value="Homeodomain-like_sf"/>
</dbReference>
<dbReference type="STRING" id="28743.ENSCVAP00000019492"/>
<feature type="domain" description="Myb-like" evidence="7">
    <location>
        <begin position="371"/>
        <end position="425"/>
    </location>
</feature>
<name>A0A3Q2DK00_CYPVA</name>
<sequence>MAENLSAQRDRIQRQVEALERRLAVTQEELDLLSSETDGESDGEDEENQVGQSPVHLLAQREKIQTEIQNLEDMLGPMSGSGSDGSSSSDESELDLSPSVDSCLQLNLVYQQVVQETLAHLETLLTRNQKQQRELQAQISGPIRASSKEGPASSREGPASCHQHPSKMFLGSFLKPYFKDRLTGLGPPANPEAKLKALRMTGCLDDRKLRIRRWDSWQKTLLIHSVTRDHLRRVMQPKLSRLDFLSKKLSSAQEAERQQLMEQMDGLEKEIQLLRSKKEDELIGDRYEEHDWQKISNIDFEGTRDAEDIRLFWQNFLHPSINKSPWSNEEVEQLNEICRRHRERNWEKIAEELGTGRTAFMCLQMFQRFVSSSLKRGSWTPEEDAQLRELVQKMRIGNFIPYTQMSYFIEGRDPCQLLYRWTMVLDPRLKKGPWSKEEDQLLLQAVARYGEKCWWKVRLEVPGRSDGACRDRYLDCLKKSIKKGSFDKHEVELLKKLVEKHGVGRWAKIAAEIPHRLDAQCMREWRKLIRPPAQGRKQTQKAKAGRGGWRTATAIKKEENTDEEEQEDEDEVVRYMDSSEDSEEEQEQEEEYIIPPMEEWIPLKMKPSSSMLSFQPVELPPSSAAPAGTSVRSTVLERSGTSVIIGPPPRVLSREERHRSSAMQMVSQEGLRLHLSALKQKPRVRGGGQLQHELQAAVTPWIGNLLMAKTRRDTAADVLRERGERGGVSTSSMFLLLLQAMNVDALGCREMIEQRRSQAELLAPPPAPRSQPNPWHVSELLKQQRSRGMQAPPPSQHLLPQAPPPSQHLLPQTPPSRGPQVFPQSTFFAPASIYFAPASPGPRLPTCLSSSAPPLGSSLTSFQAPPPSQTPAGRDEAACSSEGGAKLDMGGANIDVGGSKGDLCTVWPDAGGEKSDGRSHPGLVGGVEGGAFEEPHQQEEAPLDSKPVSMTTARSLETRPDVYAISSDHPYAAVSSSTSAPQSSCPPRVAQAPPTSAETTVHQSEGRKRRRGDLGGADVIQQGKRVRRPTPKIREFAEVKAKKEKKKRPASSAKQNKAGRAPAPPSSLAPGFQLLPSWPIWVMTPAGSMSLAETPTKALTLAQAPPPAQAPGVHLLPSLPLWVMTPAASMSLVAALPPDPKVPPTLTAGSSKVVGLNSAATAGAPPPGNMKLLLPAVNQSPEKPVLPYSGVVQVDPLKPPPLRRVGVHFDPSLMFLETQEAVKDWLSGEGGVAIPGARSALPYLPPFISTLNTLSLLLESKKSLMTASLKLLDSAHTPVGSQTHPGSAPSVGPDSMSEQRVAPEQPGGAQRFVLSADQQQVKEVRQLVAQRFSSNPAYQLLKARFLSCFTIPALLATVEPLVNNSAASAADEEEEEEEEEKMKRIQERGRRRKAEVDDMPSNTDNDCITDITVYIEEGDPTKVKMKEQKLSKDGFIQIPVNLTKRADGYKMYMWYKKGNDKPITNIQFSFSDDMNKGLKEAGYKKVEANLNYKTGGDPLHLWYKRGPSKGESPITDLFVTTEQQAAPQLYQLGWDRLACNMKRGTSASRIFLWVKRREQTYISEIRATAGFQDDANQFQDGFFRVDENTNEGAGGDKVFLWYKLTTNPDEALADLSVSVSEAEGKNLTEQGFQKVSQDLNAGTGGSPINVWYQKKNGSKPIKTFTLIDGPLYKLPCQRAGLQVIDKNLNEGNTGAFQYLCFYQ</sequence>
<dbReference type="Gene3D" id="1.10.10.60">
    <property type="entry name" value="Homeodomain-like"/>
    <property type="match status" value="4"/>
</dbReference>
<dbReference type="PROSITE" id="PS51294">
    <property type="entry name" value="HTH_MYB"/>
    <property type="match status" value="3"/>
</dbReference>
<feature type="region of interest" description="Disordered" evidence="6">
    <location>
        <begin position="1367"/>
        <end position="1402"/>
    </location>
</feature>
<keyword evidence="2" id="KW-0238">DNA-binding</keyword>
<keyword evidence="1" id="KW-0805">Transcription regulation</keyword>
<keyword evidence="3" id="KW-0804">Transcription</keyword>
<dbReference type="PANTHER" id="PTHR46621:SF1">
    <property type="entry name" value="SNRNA-ACTIVATING PROTEIN COMPLEX SUBUNIT 4"/>
    <property type="match status" value="1"/>
</dbReference>
<feature type="region of interest" description="Disordered" evidence="6">
    <location>
        <begin position="782"/>
        <end position="823"/>
    </location>
</feature>
<feature type="coiled-coil region" evidence="5">
    <location>
        <begin position="250"/>
        <end position="277"/>
    </location>
</feature>
<feature type="compositionally biased region" description="Acidic residues" evidence="6">
    <location>
        <begin position="560"/>
        <end position="571"/>
    </location>
</feature>
<dbReference type="Pfam" id="PF00249">
    <property type="entry name" value="Myb_DNA-binding"/>
    <property type="match status" value="3"/>
</dbReference>
<feature type="region of interest" description="Disordered" evidence="6">
    <location>
        <begin position="973"/>
        <end position="1070"/>
    </location>
</feature>
<feature type="domain" description="Myb-like" evidence="7">
    <location>
        <begin position="426"/>
        <end position="477"/>
    </location>
</feature>